<keyword evidence="6" id="KW-0540">Nuclease</keyword>
<dbReference type="SUPFAM" id="SSF101690">
    <property type="entry name" value="PAZ domain"/>
    <property type="match status" value="1"/>
</dbReference>
<evidence type="ECO:0000256" key="4">
    <source>
        <dbReference type="ARBA" id="ARBA00022481"/>
    </source>
</evidence>
<dbReference type="Gene3D" id="3.30.420.10">
    <property type="entry name" value="Ribonuclease H-like superfamily/Ribonuclease H"/>
    <property type="match status" value="1"/>
</dbReference>
<evidence type="ECO:0000256" key="2">
    <source>
        <dbReference type="ARBA" id="ARBA00004496"/>
    </source>
</evidence>
<comment type="caution">
    <text evidence="20">The sequence shown here is derived from an EMBL/GenBank/DDBJ whole genome shotgun (WGS) entry which is preliminary data.</text>
</comment>
<sequence length="1100" mass="122242">MDPNKPPFRGPPGATRLPWPQPSGGRGFLTDQPPVGRGPATDADKPIAGTGRAFVTSAIQHRRGTPVPVVEVPLGVGRGMPLSVEERGFGRARGMLASFPEPTVGKGRGMLVEASVEPVLPLPSGPVELPKTGPSLQVGKEKDTTPKAPMDLPGEGSSLLCMLRGMGIEPVERWGRGRALMAGLAADVPSRVGPVGSLAVGTDGALPEGLVAHGWSLMGRGLTGVGRAAMPPVGFSKGPAATPTSTHVPASGLVPVHPQGVTAAFRDTKMTPASCQTRAELKMEAVREPLKKVGTKGSLVTIGSNYIPVLCRNEAVYQYHVTFTPNVESLGMRFGMMREHCSTTGEVVAFDGSILYLPKRLDEVVHLKVQRRTDNQEISIKVQMTKVLPPYSDLCIPFYNVVFRRVMKILGLKLVGRNHYDPKSAIVLGKHRLQVWPGYSTCIKHTDGGLYLVVDVSHKVLRNDSVLDAMNLIYQQSREGFQDECTKEFVGAIVITRYNNRTYRVDDIEWTKSPKDTFTMADGSETTFTEYYRKNYGITIKELDQPMLVHRPKERSTPGQKVITGEILLVPELSFMTGIPEKMRKDFRAMKDLTIHINVSAEQHTLSIKQLLHNISTNQEALAELGRWGLETSSQILVTQGRTLPMETVCLQSASFVTPSSVDWSREVVRDSSISCVGGTPTRTHNTAVPEPTAQLYQNTLFLFPLVHRRRGQVLFMRSAIPSFCPQIPLYCWAIFYPRRAAEHAKELVTTFGKVAGPMGLRLDRPIHVELRDDRTETYVKSIHSHLTSEPNVQLVVCILTGNRDDLYSAIKKLCCVHAPCPSQAVNVRTISHPHKLRSIAQKILLQINCKLGGELWTVSVPLKHLMVIGVDVHHDTSKKSRSVMGFVASLNSLLTRWYSRVTFQMPNEEIINGFRVCLLAALQKYYEVNHSFPEKIVIYRDGVSDGQLKTVELYEIPQILKCFETFPDYEPKLTFIVVQKRINTTLYSYFENRFGAPVPGTVLDHTVTNKDWVDFYLMAHSIRQGCGFPTHYISIYNTANLTPDHLQRLTFKMCHLYWNWPGTIRVPAPCKYAHKLAFLSGQYLHSEPAVQLADKLHFL</sequence>
<dbReference type="GO" id="GO:0051321">
    <property type="term" value="P:meiotic cell cycle"/>
    <property type="evidence" value="ECO:0007669"/>
    <property type="project" value="UniProtKB-KW"/>
</dbReference>
<dbReference type="InterPro" id="IPR014811">
    <property type="entry name" value="ArgoL1"/>
</dbReference>
<evidence type="ECO:0000256" key="5">
    <source>
        <dbReference type="ARBA" id="ARBA00022490"/>
    </source>
</evidence>
<dbReference type="AlphaFoldDB" id="A0AAD9DRE5"/>
<dbReference type="InterPro" id="IPR003165">
    <property type="entry name" value="Piwi"/>
</dbReference>
<dbReference type="Pfam" id="PF02171">
    <property type="entry name" value="Piwi"/>
    <property type="match status" value="1"/>
</dbReference>
<dbReference type="Proteomes" id="UP001239994">
    <property type="component" value="Unassembled WGS sequence"/>
</dbReference>
<evidence type="ECO:0000259" key="19">
    <source>
        <dbReference type="PROSITE" id="PS50822"/>
    </source>
</evidence>
<dbReference type="CDD" id="cd04658">
    <property type="entry name" value="Piwi_piwi-like_Euk"/>
    <property type="match status" value="1"/>
</dbReference>
<dbReference type="PANTHER" id="PTHR22891">
    <property type="entry name" value="EUKARYOTIC TRANSLATION INITIATION FACTOR 2C"/>
    <property type="match status" value="1"/>
</dbReference>
<dbReference type="EMBL" id="JAROKS010000019">
    <property type="protein sequence ID" value="KAK1792390.1"/>
    <property type="molecule type" value="Genomic_DNA"/>
</dbReference>
<dbReference type="Pfam" id="PF08699">
    <property type="entry name" value="ArgoL1"/>
    <property type="match status" value="1"/>
</dbReference>
<evidence type="ECO:0000256" key="11">
    <source>
        <dbReference type="ARBA" id="ARBA00022884"/>
    </source>
</evidence>
<protein>
    <recommendedName>
        <fullName evidence="15">Piwi-like protein 2</fullName>
    </recommendedName>
</protein>
<evidence type="ECO:0000256" key="16">
    <source>
        <dbReference type="ARBA" id="ARBA00064066"/>
    </source>
</evidence>
<dbReference type="Pfam" id="PF23278">
    <property type="entry name" value="Piwi_N"/>
    <property type="match status" value="1"/>
</dbReference>
<evidence type="ECO:0000313" key="20">
    <source>
        <dbReference type="EMBL" id="KAK1792390.1"/>
    </source>
</evidence>
<dbReference type="GO" id="GO:0043186">
    <property type="term" value="C:P granule"/>
    <property type="evidence" value="ECO:0007669"/>
    <property type="project" value="UniProtKB-ARBA"/>
</dbReference>
<reference evidence="20" key="1">
    <citation type="submission" date="2023-03" db="EMBL/GenBank/DDBJ databases">
        <title>Electrophorus voltai genome.</title>
        <authorList>
            <person name="Bian C."/>
        </authorList>
    </citation>
    <scope>NUCLEOTIDE SEQUENCE</scope>
    <source>
        <strain evidence="20">CB-2022</strain>
        <tissue evidence="20">Muscle</tissue>
    </source>
</reference>
<dbReference type="GO" id="GO:0016787">
    <property type="term" value="F:hydrolase activity"/>
    <property type="evidence" value="ECO:0007669"/>
    <property type="project" value="UniProtKB-KW"/>
</dbReference>
<evidence type="ECO:0000256" key="10">
    <source>
        <dbReference type="ARBA" id="ARBA00022845"/>
    </source>
</evidence>
<proteinExistence type="inferred from homology"/>
<feature type="domain" description="PAZ" evidence="18">
    <location>
        <begin position="465"/>
        <end position="578"/>
    </location>
</feature>
<dbReference type="InterPro" id="IPR036397">
    <property type="entry name" value="RNaseH_sf"/>
</dbReference>
<evidence type="ECO:0000313" key="21">
    <source>
        <dbReference type="Proteomes" id="UP001239994"/>
    </source>
</evidence>
<keyword evidence="12" id="KW-0943">RNA-mediated gene silencing</keyword>
<dbReference type="CDD" id="cd02845">
    <property type="entry name" value="PAZ_piwi_like"/>
    <property type="match status" value="1"/>
</dbReference>
<comment type="subcellular location">
    <subcellularLocation>
        <location evidence="2">Cytoplasm</location>
    </subcellularLocation>
</comment>
<feature type="compositionally biased region" description="Pro residues" evidence="17">
    <location>
        <begin position="1"/>
        <end position="10"/>
    </location>
</feature>
<keyword evidence="21" id="KW-1185">Reference proteome</keyword>
<dbReference type="Gene3D" id="2.170.260.10">
    <property type="entry name" value="paz domain"/>
    <property type="match status" value="1"/>
</dbReference>
<evidence type="ECO:0000256" key="8">
    <source>
        <dbReference type="ARBA" id="ARBA00022782"/>
    </source>
</evidence>
<dbReference type="GO" id="GO:0006417">
    <property type="term" value="P:regulation of translation"/>
    <property type="evidence" value="ECO:0007669"/>
    <property type="project" value="UniProtKB-KW"/>
</dbReference>
<dbReference type="FunFam" id="2.170.260.10:FF:000003">
    <property type="entry name" value="Piwi-like RNA-mediated gene silencing 2"/>
    <property type="match status" value="1"/>
</dbReference>
<keyword evidence="9" id="KW-0378">Hydrolase</keyword>
<evidence type="ECO:0000256" key="9">
    <source>
        <dbReference type="ARBA" id="ARBA00022801"/>
    </source>
</evidence>
<evidence type="ECO:0000256" key="13">
    <source>
        <dbReference type="ARBA" id="ARBA00023254"/>
    </source>
</evidence>
<feature type="region of interest" description="Disordered" evidence="17">
    <location>
        <begin position="1"/>
        <end position="48"/>
    </location>
</feature>
<dbReference type="PROSITE" id="PS50822">
    <property type="entry name" value="PIWI"/>
    <property type="match status" value="1"/>
</dbReference>
<dbReference type="GO" id="GO:0004519">
    <property type="term" value="F:endonuclease activity"/>
    <property type="evidence" value="ECO:0007669"/>
    <property type="project" value="UniProtKB-KW"/>
</dbReference>
<keyword evidence="5" id="KW-0963">Cytoplasm</keyword>
<evidence type="ECO:0000256" key="14">
    <source>
        <dbReference type="ARBA" id="ARBA00038291"/>
    </source>
</evidence>
<evidence type="ECO:0000256" key="6">
    <source>
        <dbReference type="ARBA" id="ARBA00022722"/>
    </source>
</evidence>
<gene>
    <name evidence="20" type="ORF">P4O66_012076</name>
</gene>
<comment type="subunit">
    <text evidence="16">Component of the PET complex.</text>
</comment>
<evidence type="ECO:0000259" key="18">
    <source>
        <dbReference type="PROSITE" id="PS50821"/>
    </source>
</evidence>
<dbReference type="SMART" id="SM00950">
    <property type="entry name" value="Piwi"/>
    <property type="match status" value="1"/>
</dbReference>
<dbReference type="GO" id="GO:0031047">
    <property type="term" value="P:regulatory ncRNA-mediated gene silencing"/>
    <property type="evidence" value="ECO:0007669"/>
    <property type="project" value="UniProtKB-KW"/>
</dbReference>
<evidence type="ECO:0000256" key="15">
    <source>
        <dbReference type="ARBA" id="ARBA00039537"/>
    </source>
</evidence>
<comment type="cofactor">
    <cofactor evidence="1">
        <name>Mg(2+)</name>
        <dbReference type="ChEBI" id="CHEBI:18420"/>
    </cofactor>
</comment>
<comment type="similarity">
    <text evidence="14">Belongs to the argonaute family. Piwi subfamily.</text>
</comment>
<evidence type="ECO:0000256" key="1">
    <source>
        <dbReference type="ARBA" id="ARBA00001946"/>
    </source>
</evidence>
<dbReference type="Gene3D" id="3.40.50.2300">
    <property type="match status" value="1"/>
</dbReference>
<dbReference type="FunFam" id="3.30.420.10:FF:000014">
    <property type="entry name" value="Piwi-like RNA-mediated gene silencing 1"/>
    <property type="match status" value="1"/>
</dbReference>
<dbReference type="FunFam" id="3.40.50.2300:FF:000141">
    <property type="entry name" value="piwi-like protein 2 isoform X1"/>
    <property type="match status" value="1"/>
</dbReference>
<keyword evidence="8" id="KW-0221">Differentiation</keyword>
<dbReference type="SUPFAM" id="SSF53098">
    <property type="entry name" value="Ribonuclease H-like"/>
    <property type="match status" value="1"/>
</dbReference>
<accession>A0AAD9DRE5</accession>
<evidence type="ECO:0000256" key="12">
    <source>
        <dbReference type="ARBA" id="ARBA00023158"/>
    </source>
</evidence>
<keyword evidence="7" id="KW-0255">Endonuclease</keyword>
<evidence type="ECO:0000256" key="3">
    <source>
        <dbReference type="ARBA" id="ARBA00022473"/>
    </source>
</evidence>
<dbReference type="PROSITE" id="PS50821">
    <property type="entry name" value="PAZ"/>
    <property type="match status" value="1"/>
</dbReference>
<keyword evidence="11" id="KW-0694">RNA-binding</keyword>
<keyword evidence="10" id="KW-0810">Translation regulation</keyword>
<keyword evidence="13" id="KW-0469">Meiosis</keyword>
<dbReference type="GO" id="GO:0034584">
    <property type="term" value="F:piRNA binding"/>
    <property type="evidence" value="ECO:0007669"/>
    <property type="project" value="UniProtKB-ARBA"/>
</dbReference>
<name>A0AAD9DRE5_9TELE</name>
<feature type="domain" description="Piwi" evidence="19">
    <location>
        <begin position="795"/>
        <end position="1086"/>
    </location>
</feature>
<dbReference type="GO" id="GO:0030154">
    <property type="term" value="P:cell differentiation"/>
    <property type="evidence" value="ECO:0007669"/>
    <property type="project" value="UniProtKB-KW"/>
</dbReference>
<dbReference type="InterPro" id="IPR036085">
    <property type="entry name" value="PAZ_dom_sf"/>
</dbReference>
<feature type="region of interest" description="Disordered" evidence="17">
    <location>
        <begin position="123"/>
        <end position="153"/>
    </location>
</feature>
<dbReference type="InterPro" id="IPR003100">
    <property type="entry name" value="PAZ_dom"/>
</dbReference>
<dbReference type="Pfam" id="PF02170">
    <property type="entry name" value="PAZ"/>
    <property type="match status" value="1"/>
</dbReference>
<organism evidence="20 21">
    <name type="scientific">Electrophorus voltai</name>
    <dbReference type="NCBI Taxonomy" id="2609070"/>
    <lineage>
        <taxon>Eukaryota</taxon>
        <taxon>Metazoa</taxon>
        <taxon>Chordata</taxon>
        <taxon>Craniata</taxon>
        <taxon>Vertebrata</taxon>
        <taxon>Euteleostomi</taxon>
        <taxon>Actinopterygii</taxon>
        <taxon>Neopterygii</taxon>
        <taxon>Teleostei</taxon>
        <taxon>Ostariophysi</taxon>
        <taxon>Gymnotiformes</taxon>
        <taxon>Gymnotoidei</taxon>
        <taxon>Gymnotidae</taxon>
        <taxon>Electrophorus</taxon>
    </lineage>
</organism>
<evidence type="ECO:0000256" key="7">
    <source>
        <dbReference type="ARBA" id="ARBA00022759"/>
    </source>
</evidence>
<keyword evidence="4" id="KW-0488">Methylation</keyword>
<keyword evidence="3" id="KW-0217">Developmental protein</keyword>
<dbReference type="SMART" id="SM00949">
    <property type="entry name" value="PAZ"/>
    <property type="match status" value="1"/>
</dbReference>
<dbReference type="InterPro" id="IPR012337">
    <property type="entry name" value="RNaseH-like_sf"/>
</dbReference>
<evidence type="ECO:0000256" key="17">
    <source>
        <dbReference type="SAM" id="MobiDB-lite"/>
    </source>
</evidence>